<evidence type="ECO:0000313" key="3">
    <source>
        <dbReference type="EMBL" id="GGG46073.1"/>
    </source>
</evidence>
<accession>A0A8J2ZER0</accession>
<evidence type="ECO:0000313" key="4">
    <source>
        <dbReference type="Proteomes" id="UP000597507"/>
    </source>
</evidence>
<feature type="chain" id="PRO_5035247768" description="Tripartite tricarboxylate transporter substrate binding protein" evidence="2">
    <location>
        <begin position="21"/>
        <end position="332"/>
    </location>
</feature>
<dbReference type="CDD" id="cd07012">
    <property type="entry name" value="PBP2_Bug_TTT"/>
    <property type="match status" value="1"/>
</dbReference>
<dbReference type="PROSITE" id="PS51318">
    <property type="entry name" value="TAT"/>
    <property type="match status" value="1"/>
</dbReference>
<dbReference type="PANTHER" id="PTHR42928">
    <property type="entry name" value="TRICARBOXYLATE-BINDING PROTEIN"/>
    <property type="match status" value="1"/>
</dbReference>
<evidence type="ECO:0008006" key="5">
    <source>
        <dbReference type="Google" id="ProtNLM"/>
    </source>
</evidence>
<keyword evidence="4" id="KW-1185">Reference proteome</keyword>
<proteinExistence type="inferred from homology"/>
<dbReference type="AlphaFoldDB" id="A0A8J2ZER0"/>
<protein>
    <recommendedName>
        <fullName evidence="5">Tripartite tricarboxylate transporter substrate binding protein</fullName>
    </recommendedName>
</protein>
<dbReference type="PANTHER" id="PTHR42928:SF5">
    <property type="entry name" value="BLR1237 PROTEIN"/>
    <property type="match status" value="1"/>
</dbReference>
<dbReference type="RefSeq" id="WP_188902919.1">
    <property type="nucleotide sequence ID" value="NZ_BMKS01000014.1"/>
</dbReference>
<organism evidence="3 4">
    <name type="scientific">Caldovatus sediminis</name>
    <dbReference type="NCBI Taxonomy" id="2041189"/>
    <lineage>
        <taxon>Bacteria</taxon>
        <taxon>Pseudomonadati</taxon>
        <taxon>Pseudomonadota</taxon>
        <taxon>Alphaproteobacteria</taxon>
        <taxon>Acetobacterales</taxon>
        <taxon>Roseomonadaceae</taxon>
        <taxon>Caldovatus</taxon>
    </lineage>
</organism>
<dbReference type="Gene3D" id="3.40.190.10">
    <property type="entry name" value="Periplasmic binding protein-like II"/>
    <property type="match status" value="1"/>
</dbReference>
<reference evidence="3 4" key="1">
    <citation type="journal article" date="2014" name="Int. J. Syst. Evol. Microbiol.">
        <title>Complete genome sequence of Corynebacterium casei LMG S-19264T (=DSM 44701T), isolated from a smear-ripened cheese.</title>
        <authorList>
            <consortium name="US DOE Joint Genome Institute (JGI-PGF)"/>
            <person name="Walter F."/>
            <person name="Albersmeier A."/>
            <person name="Kalinowski J."/>
            <person name="Ruckert C."/>
        </authorList>
    </citation>
    <scope>NUCLEOTIDE SEQUENCE [LARGE SCALE GENOMIC DNA]</scope>
    <source>
        <strain evidence="3 4">CGMCC 1.16330</strain>
    </source>
</reference>
<feature type="signal peptide" evidence="2">
    <location>
        <begin position="1"/>
        <end position="20"/>
    </location>
</feature>
<comment type="similarity">
    <text evidence="1">Belongs to the UPF0065 (bug) family.</text>
</comment>
<evidence type="ECO:0000256" key="2">
    <source>
        <dbReference type="SAM" id="SignalP"/>
    </source>
</evidence>
<name>A0A8J2ZER0_9PROT</name>
<dbReference type="Proteomes" id="UP000597507">
    <property type="component" value="Unassembled WGS sequence"/>
</dbReference>
<dbReference type="SUPFAM" id="SSF53850">
    <property type="entry name" value="Periplasmic binding protein-like II"/>
    <property type="match status" value="1"/>
</dbReference>
<dbReference type="InterPro" id="IPR006311">
    <property type="entry name" value="TAT_signal"/>
</dbReference>
<gene>
    <name evidence="3" type="ORF">GCM10010964_36790</name>
</gene>
<sequence length="332" mass="34345">MSEHALPRRSLLRAAGVATAAGLALPAAGAAAQGYPNRPVRLVIGYPPGGSNDVTARIVQPRLAELLGQPIVIENRPGANATLAADQVARAAPDGYTLFLASSSPLVIAPHTSAHVPYETPRDFAAITALAATPSVLAVGPATRARTLEEFLAQARREQVNVASSGSGGLAHLAIEILRREVSQNIVHVPYRGGGPAATDTMAGNVHGVIVDLAAVFGPIRDGKLRGLGVMSERRTSLLPDAPTFTEAGVPGVVAVNWIAVLAPRGTPQPILARLHGALSQAADAPETRERFAAVGLEPMTHASPDAAHAFIRSEWDRWGGVARASGVRADG</sequence>
<evidence type="ECO:0000256" key="1">
    <source>
        <dbReference type="ARBA" id="ARBA00006987"/>
    </source>
</evidence>
<dbReference type="Gene3D" id="3.40.190.150">
    <property type="entry name" value="Bordetella uptake gene, domain 1"/>
    <property type="match status" value="1"/>
</dbReference>
<dbReference type="Pfam" id="PF03401">
    <property type="entry name" value="TctC"/>
    <property type="match status" value="1"/>
</dbReference>
<dbReference type="InterPro" id="IPR005064">
    <property type="entry name" value="BUG"/>
</dbReference>
<dbReference type="EMBL" id="BMKS01000014">
    <property type="protein sequence ID" value="GGG46073.1"/>
    <property type="molecule type" value="Genomic_DNA"/>
</dbReference>
<dbReference type="InterPro" id="IPR042100">
    <property type="entry name" value="Bug_dom1"/>
</dbReference>
<keyword evidence="2" id="KW-0732">Signal</keyword>
<comment type="caution">
    <text evidence="3">The sequence shown here is derived from an EMBL/GenBank/DDBJ whole genome shotgun (WGS) entry which is preliminary data.</text>
</comment>
<dbReference type="PIRSF" id="PIRSF017082">
    <property type="entry name" value="YflP"/>
    <property type="match status" value="1"/>
</dbReference>